<comment type="caution">
    <text evidence="1">The sequence shown here is derived from an EMBL/GenBank/DDBJ whole genome shotgun (WGS) entry which is preliminary data.</text>
</comment>
<keyword evidence="2" id="KW-1185">Reference proteome</keyword>
<proteinExistence type="predicted"/>
<sequence>MPPPVTEDAAGHRFLPSLMPRESYAVSPHNGVLVLNPDDASGVARHPDRGRLNGCCGLDGLDGPNLVCDACGAEIGTQQSDCWSQQLIALIPVAVTATISPSA</sequence>
<evidence type="ECO:0000313" key="1">
    <source>
        <dbReference type="EMBL" id="GHB86380.1"/>
    </source>
</evidence>
<gene>
    <name evidence="1" type="ORF">GCM10010347_66640</name>
</gene>
<evidence type="ECO:0000313" key="2">
    <source>
        <dbReference type="Proteomes" id="UP000642673"/>
    </source>
</evidence>
<protein>
    <submittedName>
        <fullName evidence="1">Uncharacterized protein</fullName>
    </submittedName>
</protein>
<name>A0ABQ3F5V9_9ACTN</name>
<organism evidence="1 2">
    <name type="scientific">Streptomyces cirratus</name>
    <dbReference type="NCBI Taxonomy" id="68187"/>
    <lineage>
        <taxon>Bacteria</taxon>
        <taxon>Bacillati</taxon>
        <taxon>Actinomycetota</taxon>
        <taxon>Actinomycetes</taxon>
        <taxon>Kitasatosporales</taxon>
        <taxon>Streptomycetaceae</taxon>
        <taxon>Streptomyces</taxon>
    </lineage>
</organism>
<dbReference type="Proteomes" id="UP000642673">
    <property type="component" value="Unassembled WGS sequence"/>
</dbReference>
<dbReference type="EMBL" id="BMVP01000036">
    <property type="protein sequence ID" value="GHB86380.1"/>
    <property type="molecule type" value="Genomic_DNA"/>
</dbReference>
<accession>A0ABQ3F5V9</accession>
<reference evidence="2" key="1">
    <citation type="journal article" date="2019" name="Int. J. Syst. Evol. Microbiol.">
        <title>The Global Catalogue of Microorganisms (GCM) 10K type strain sequencing project: providing services to taxonomists for standard genome sequencing and annotation.</title>
        <authorList>
            <consortium name="The Broad Institute Genomics Platform"/>
            <consortium name="The Broad Institute Genome Sequencing Center for Infectious Disease"/>
            <person name="Wu L."/>
            <person name="Ma J."/>
        </authorList>
    </citation>
    <scope>NUCLEOTIDE SEQUENCE [LARGE SCALE GENOMIC DNA]</scope>
    <source>
        <strain evidence="2">JCM 4738</strain>
    </source>
</reference>